<reference evidence="7" key="1">
    <citation type="submission" date="2016-12" db="EMBL/GenBank/DDBJ databases">
        <authorList>
            <person name="Rodrigo-Torres L."/>
            <person name="Arahal R.D."/>
            <person name="Lucena T."/>
        </authorList>
    </citation>
    <scope>NUCLEOTIDE SEQUENCE [LARGE SCALE GENOMIC DNA]</scope>
</reference>
<dbReference type="GO" id="GO:0032993">
    <property type="term" value="C:protein-DNA complex"/>
    <property type="evidence" value="ECO:0007669"/>
    <property type="project" value="TreeGrafter"/>
</dbReference>
<dbReference type="InterPro" id="IPR036390">
    <property type="entry name" value="WH_DNA-bd_sf"/>
</dbReference>
<dbReference type="Gene3D" id="1.10.10.10">
    <property type="entry name" value="Winged helix-like DNA-binding domain superfamily/Winged helix DNA-binding domain"/>
    <property type="match status" value="1"/>
</dbReference>
<dbReference type="OrthoDB" id="9775392at2"/>
<dbReference type="PROSITE" id="PS50931">
    <property type="entry name" value="HTH_LYSR"/>
    <property type="match status" value="1"/>
</dbReference>
<dbReference type="PANTHER" id="PTHR30346">
    <property type="entry name" value="TRANSCRIPTIONAL DUAL REGULATOR HCAR-RELATED"/>
    <property type="match status" value="1"/>
</dbReference>
<dbReference type="InterPro" id="IPR036388">
    <property type="entry name" value="WH-like_DNA-bd_sf"/>
</dbReference>
<dbReference type="SUPFAM" id="SSF53850">
    <property type="entry name" value="Periplasmic binding protein-like II"/>
    <property type="match status" value="1"/>
</dbReference>
<feature type="domain" description="HTH lysR-type" evidence="5">
    <location>
        <begin position="1"/>
        <end position="58"/>
    </location>
</feature>
<dbReference type="SUPFAM" id="SSF46785">
    <property type="entry name" value="Winged helix' DNA-binding domain"/>
    <property type="match status" value="1"/>
</dbReference>
<dbReference type="CDD" id="cd08414">
    <property type="entry name" value="PBP2_LTTR_aromatics_like"/>
    <property type="match status" value="1"/>
</dbReference>
<dbReference type="Pfam" id="PF03466">
    <property type="entry name" value="LysR_substrate"/>
    <property type="match status" value="1"/>
</dbReference>
<evidence type="ECO:0000256" key="1">
    <source>
        <dbReference type="ARBA" id="ARBA00009437"/>
    </source>
</evidence>
<evidence type="ECO:0000313" key="7">
    <source>
        <dbReference type="Proteomes" id="UP000184600"/>
    </source>
</evidence>
<dbReference type="AlphaFoldDB" id="A0A1M7Z321"/>
<comment type="similarity">
    <text evidence="1">Belongs to the LysR transcriptional regulatory family.</text>
</comment>
<dbReference type="PRINTS" id="PR00039">
    <property type="entry name" value="HTHLYSR"/>
</dbReference>
<dbReference type="EMBL" id="FRFG01000113">
    <property type="protein sequence ID" value="SHO59291.1"/>
    <property type="molecule type" value="Genomic_DNA"/>
</dbReference>
<evidence type="ECO:0000256" key="2">
    <source>
        <dbReference type="ARBA" id="ARBA00023015"/>
    </source>
</evidence>
<keyword evidence="2" id="KW-0805">Transcription regulation</keyword>
<protein>
    <submittedName>
        <fullName evidence="6">Hca operon transcriptional activator</fullName>
    </submittedName>
</protein>
<name>A0A1M7Z321_9VIBR</name>
<proteinExistence type="inferred from homology"/>
<dbReference type="GO" id="GO:0003700">
    <property type="term" value="F:DNA-binding transcription factor activity"/>
    <property type="evidence" value="ECO:0007669"/>
    <property type="project" value="InterPro"/>
</dbReference>
<evidence type="ECO:0000259" key="5">
    <source>
        <dbReference type="PROSITE" id="PS50931"/>
    </source>
</evidence>
<sequence>MYLRYLQYFITVAECHNFSRAAEQLNTVQPSISRQIKRLEGIVGTRLLNRSPHHLALTPAGEVFLVHAKIILEEFEQAKLQALKAASVSDNELSAGLVSGAEPPFFDKVLRPAKARYPDFTISLTSGKESELVKKVKDGSLDAGFLIGPVDDPALTTYPVSRQRIMVAISAQTPLAAKTTLNLSDLAGFPLYLPKDTDSPFYKAAIRQLLTQTETRLMTASICCDNAMSAMQSVSVDGGCCFITDFQADMAPDHVIIKPLKPDRMCELVLITSRQNPSPATLKLTRLFTGG</sequence>
<organism evidence="6 7">
    <name type="scientific">Vibrio quintilis</name>
    <dbReference type="NCBI Taxonomy" id="1117707"/>
    <lineage>
        <taxon>Bacteria</taxon>
        <taxon>Pseudomonadati</taxon>
        <taxon>Pseudomonadota</taxon>
        <taxon>Gammaproteobacteria</taxon>
        <taxon>Vibrionales</taxon>
        <taxon>Vibrionaceae</taxon>
        <taxon>Vibrio</taxon>
    </lineage>
</organism>
<dbReference type="InterPro" id="IPR000847">
    <property type="entry name" value="LysR_HTH_N"/>
</dbReference>
<dbReference type="PANTHER" id="PTHR30346:SF0">
    <property type="entry name" value="HCA OPERON TRANSCRIPTIONAL ACTIVATOR HCAR"/>
    <property type="match status" value="1"/>
</dbReference>
<keyword evidence="3" id="KW-0238">DNA-binding</keyword>
<dbReference type="Proteomes" id="UP000184600">
    <property type="component" value="Unassembled WGS sequence"/>
</dbReference>
<gene>
    <name evidence="6" type="primary">hcaR_3</name>
    <name evidence="6" type="ORF">VQ7734_05071</name>
</gene>
<dbReference type="GO" id="GO:0003677">
    <property type="term" value="F:DNA binding"/>
    <property type="evidence" value="ECO:0007669"/>
    <property type="project" value="UniProtKB-KW"/>
</dbReference>
<dbReference type="InterPro" id="IPR005119">
    <property type="entry name" value="LysR_subst-bd"/>
</dbReference>
<dbReference type="Gene3D" id="3.40.190.10">
    <property type="entry name" value="Periplasmic binding protein-like II"/>
    <property type="match status" value="2"/>
</dbReference>
<dbReference type="STRING" id="1117707.VQ7734_05071"/>
<keyword evidence="7" id="KW-1185">Reference proteome</keyword>
<evidence type="ECO:0000313" key="6">
    <source>
        <dbReference type="EMBL" id="SHO59291.1"/>
    </source>
</evidence>
<dbReference type="RefSeq" id="WP_073586688.1">
    <property type="nucleotide sequence ID" value="NZ_AP024897.1"/>
</dbReference>
<evidence type="ECO:0000256" key="4">
    <source>
        <dbReference type="ARBA" id="ARBA00023163"/>
    </source>
</evidence>
<keyword evidence="4" id="KW-0804">Transcription</keyword>
<dbReference type="FunFam" id="1.10.10.10:FF:000001">
    <property type="entry name" value="LysR family transcriptional regulator"/>
    <property type="match status" value="1"/>
</dbReference>
<accession>A0A1M7Z321</accession>
<evidence type="ECO:0000256" key="3">
    <source>
        <dbReference type="ARBA" id="ARBA00023125"/>
    </source>
</evidence>
<dbReference type="Pfam" id="PF00126">
    <property type="entry name" value="HTH_1"/>
    <property type="match status" value="1"/>
</dbReference>